<proteinExistence type="predicted"/>
<evidence type="ECO:0000259" key="3">
    <source>
        <dbReference type="PROSITE" id="PS50966"/>
    </source>
</evidence>
<dbReference type="PANTHER" id="PTHR47718:SF12">
    <property type="entry name" value="PROTEIN FAR1-RELATED SEQUENCE"/>
    <property type="match status" value="1"/>
</dbReference>
<dbReference type="InterPro" id="IPR007527">
    <property type="entry name" value="Znf_SWIM"/>
</dbReference>
<keyword evidence="1" id="KW-0862">Zinc</keyword>
<dbReference type="Proteomes" id="UP001151760">
    <property type="component" value="Unassembled WGS sequence"/>
</dbReference>
<feature type="compositionally biased region" description="Basic residues" evidence="2">
    <location>
        <begin position="785"/>
        <end position="794"/>
    </location>
</feature>
<dbReference type="EMBL" id="BQNB010011384">
    <property type="protein sequence ID" value="GJS89871.1"/>
    <property type="molecule type" value="Genomic_DNA"/>
</dbReference>
<feature type="compositionally biased region" description="Basic residues" evidence="2">
    <location>
        <begin position="767"/>
        <end position="776"/>
    </location>
</feature>
<reference evidence="4" key="2">
    <citation type="submission" date="2022-01" db="EMBL/GenBank/DDBJ databases">
        <authorList>
            <person name="Yamashiro T."/>
            <person name="Shiraishi A."/>
            <person name="Satake H."/>
            <person name="Nakayama K."/>
        </authorList>
    </citation>
    <scope>NUCLEOTIDE SEQUENCE</scope>
</reference>
<feature type="region of interest" description="Disordered" evidence="2">
    <location>
        <begin position="758"/>
        <end position="794"/>
    </location>
</feature>
<organism evidence="4 5">
    <name type="scientific">Tanacetum coccineum</name>
    <dbReference type="NCBI Taxonomy" id="301880"/>
    <lineage>
        <taxon>Eukaryota</taxon>
        <taxon>Viridiplantae</taxon>
        <taxon>Streptophyta</taxon>
        <taxon>Embryophyta</taxon>
        <taxon>Tracheophyta</taxon>
        <taxon>Spermatophyta</taxon>
        <taxon>Magnoliopsida</taxon>
        <taxon>eudicotyledons</taxon>
        <taxon>Gunneridae</taxon>
        <taxon>Pentapetalae</taxon>
        <taxon>asterids</taxon>
        <taxon>campanulids</taxon>
        <taxon>Asterales</taxon>
        <taxon>Asteraceae</taxon>
        <taxon>Asteroideae</taxon>
        <taxon>Anthemideae</taxon>
        <taxon>Anthemidinae</taxon>
        <taxon>Tanacetum</taxon>
    </lineage>
</organism>
<dbReference type="InterPro" id="IPR004330">
    <property type="entry name" value="FAR1_DNA_bnd_dom"/>
</dbReference>
<reference evidence="4" key="1">
    <citation type="journal article" date="2022" name="Int. J. Mol. Sci.">
        <title>Draft Genome of Tanacetum Coccineum: Genomic Comparison of Closely Related Tanacetum-Family Plants.</title>
        <authorList>
            <person name="Yamashiro T."/>
            <person name="Shiraishi A."/>
            <person name="Nakayama K."/>
            <person name="Satake H."/>
        </authorList>
    </citation>
    <scope>NUCLEOTIDE SEQUENCE</scope>
</reference>
<accession>A0ABQ4ZJF4</accession>
<feature type="region of interest" description="Disordered" evidence="2">
    <location>
        <begin position="75"/>
        <end position="98"/>
    </location>
</feature>
<feature type="compositionally biased region" description="Basic and acidic residues" evidence="2">
    <location>
        <begin position="81"/>
        <end position="91"/>
    </location>
</feature>
<keyword evidence="1" id="KW-0479">Metal-binding</keyword>
<keyword evidence="5" id="KW-1185">Reference proteome</keyword>
<feature type="compositionally biased region" description="Basic residues" evidence="2">
    <location>
        <begin position="183"/>
        <end position="192"/>
    </location>
</feature>
<comment type="caution">
    <text evidence="4">The sequence shown here is derived from an EMBL/GenBank/DDBJ whole genome shotgun (WGS) entry which is preliminary data.</text>
</comment>
<feature type="domain" description="SWIM-type" evidence="3">
    <location>
        <begin position="617"/>
        <end position="655"/>
    </location>
</feature>
<dbReference type="PROSITE" id="PS50966">
    <property type="entry name" value="ZF_SWIM"/>
    <property type="match status" value="1"/>
</dbReference>
<feature type="region of interest" description="Disordered" evidence="2">
    <location>
        <begin position="176"/>
        <end position="195"/>
    </location>
</feature>
<name>A0ABQ4ZJF4_9ASTR</name>
<evidence type="ECO:0000313" key="5">
    <source>
        <dbReference type="Proteomes" id="UP001151760"/>
    </source>
</evidence>
<sequence length="851" mass="98394">MVLIDDHDMLDTGECSIPRDVIDTGEGSIPNDVFDAVEGSNTRTDIGVACLLINLNFTRTTASFADISKISAHETNIGGNESDRHDPDFRPSPKGTPYWVPYLPEDEKKPEIGDIFDTFDQGYDMYKAYAEKGRFNVRKSGQKSYKGKVTHKYVLCNKAGKVRDKFDKNTLKECDNENEKKDGKRKRKRKTKSSVTNCPAKIGLKAIRGTDSWKIFDFVENHNHPLLNENNMDLSRARRQLHFGDYIFIHRASLSNIGPTIAHRLKVALMGGYDKVRGTPVDYRNFKRAVNLFIGDRDAQMIVDKMINRQLHVPKFSFEYHVFHDELVSMFWADETMKCNSPVWYDFVFVPFTGIDHNQKCVTFGAALLSDETEESYIWMLEAFLKVHQKQPPLALTDQDAALRNAVVKIFPDSKHRLCMWHITQKLPGKVLGDLEADSDFRKEFHKLIWNVYISPEVFEKRWNALINSYNLQDNKWLSDMYAIRDRWIPGYFKEYPMCGLMKTTSRSESSNAFFQIYSHKGNTFVQFMLCFESAMEKQRYTHRVMDNTTNSSTPSMITKLPIERHACDVYTHSIFREVQHEIHKGLYACAQISSHTEGDVETCVIQQRDKRSKPLIKATVIFNHLDGSINCSCGHYTRHGYLCRHIFCLLRIHDIVRIPEPYINRRWTKNSIPPHLLDNRHRYGPCIEETDRLSSEVHATIEDCVGLIRNDTDKLNQFLTTVKALKKQLEDEMPKPDYAHNKEGLFSDLLGVTVPDRVVINNPKKSSNKGSKRRKSTAEEVKTNKKPRTTRKVPFKRRACGKCGVLGHNRRKCTGKKVMNKDEVQVQEVEKEDDVQFVDEEYERLKGYCK</sequence>
<dbReference type="Pfam" id="PF10551">
    <property type="entry name" value="MULE"/>
    <property type="match status" value="1"/>
</dbReference>
<evidence type="ECO:0000256" key="1">
    <source>
        <dbReference type="PROSITE-ProRule" id="PRU00325"/>
    </source>
</evidence>
<dbReference type="Pfam" id="PF03101">
    <property type="entry name" value="FAR1"/>
    <property type="match status" value="1"/>
</dbReference>
<evidence type="ECO:0000313" key="4">
    <source>
        <dbReference type="EMBL" id="GJS89871.1"/>
    </source>
</evidence>
<dbReference type="PANTHER" id="PTHR47718">
    <property type="entry name" value="OS01G0519700 PROTEIN"/>
    <property type="match status" value="1"/>
</dbReference>
<evidence type="ECO:0000256" key="2">
    <source>
        <dbReference type="SAM" id="MobiDB-lite"/>
    </source>
</evidence>
<dbReference type="InterPro" id="IPR018289">
    <property type="entry name" value="MULE_transposase_dom"/>
</dbReference>
<protein>
    <submittedName>
        <fullName evidence="4">FAR1-related sequence 5-like protein</fullName>
    </submittedName>
</protein>
<keyword evidence="1" id="KW-0863">Zinc-finger</keyword>
<gene>
    <name evidence="4" type="ORF">Tco_0772507</name>
</gene>